<evidence type="ECO:0000313" key="2">
    <source>
        <dbReference type="Proteomes" id="UP001221566"/>
    </source>
</evidence>
<organism evidence="1 2">
    <name type="scientific">Vogesella indigofera</name>
    <name type="common">Pseudomonas indigofera</name>
    <dbReference type="NCBI Taxonomy" id="45465"/>
    <lineage>
        <taxon>Bacteria</taxon>
        <taxon>Pseudomonadati</taxon>
        <taxon>Pseudomonadota</taxon>
        <taxon>Betaproteobacteria</taxon>
        <taxon>Neisseriales</taxon>
        <taxon>Chromobacteriaceae</taxon>
        <taxon>Vogesella</taxon>
    </lineage>
</organism>
<proteinExistence type="predicted"/>
<dbReference type="RefSeq" id="WP_272804208.1">
    <property type="nucleotide sequence ID" value="NZ_JAQQKY010000026.1"/>
</dbReference>
<comment type="caution">
    <text evidence="1">The sequence shown here is derived from an EMBL/GenBank/DDBJ whole genome shotgun (WGS) entry which is preliminary data.</text>
</comment>
<accession>A0ABT5I8Y4</accession>
<dbReference type="Proteomes" id="UP001221566">
    <property type="component" value="Unassembled WGS sequence"/>
</dbReference>
<dbReference type="EMBL" id="JAQQKY010000026">
    <property type="protein sequence ID" value="MDC7692649.1"/>
    <property type="molecule type" value="Genomic_DNA"/>
</dbReference>
<reference evidence="1 2" key="1">
    <citation type="submission" date="2023-01" db="EMBL/GenBank/DDBJ databases">
        <title>Novel species of the genus Vogesella isolated from rivers.</title>
        <authorList>
            <person name="Lu H."/>
        </authorList>
    </citation>
    <scope>NUCLEOTIDE SEQUENCE [LARGE SCALE GENOMIC DNA]</scope>
    <source>
        <strain evidence="1 2">SH7W</strain>
    </source>
</reference>
<sequence length="107" mass="11697">MEKVTANRSESMRVRLAPDLMVRYEHQALRVGMTPATLAAYIIGSWVKSQEDQLRMQSVAVMDAARKMLPQVDEEQLEALTAGMLEGMAPALAKLQHAAKGQEGGGE</sequence>
<gene>
    <name evidence="1" type="ORF">PQU93_17990</name>
</gene>
<name>A0ABT5I8Y4_VOGIN</name>
<keyword evidence="2" id="KW-1185">Reference proteome</keyword>
<evidence type="ECO:0000313" key="1">
    <source>
        <dbReference type="EMBL" id="MDC7692649.1"/>
    </source>
</evidence>
<protein>
    <submittedName>
        <fullName evidence="1">Uncharacterized protein</fullName>
    </submittedName>
</protein>